<evidence type="ECO:0000256" key="3">
    <source>
        <dbReference type="ARBA" id="ARBA00022475"/>
    </source>
</evidence>
<dbReference type="CDD" id="cd16015">
    <property type="entry name" value="LTA_synthase"/>
    <property type="match status" value="1"/>
</dbReference>
<dbReference type="AlphaFoldDB" id="A0A9D2EXF5"/>
<feature type="transmembrane region" description="Helical" evidence="7">
    <location>
        <begin position="111"/>
        <end position="130"/>
    </location>
</feature>
<keyword evidence="4 7" id="KW-0812">Transmembrane</keyword>
<dbReference type="Pfam" id="PF00884">
    <property type="entry name" value="Sulfatase"/>
    <property type="match status" value="1"/>
</dbReference>
<feature type="transmembrane region" description="Helical" evidence="7">
    <location>
        <begin position="12"/>
        <end position="31"/>
    </location>
</feature>
<reference evidence="9" key="1">
    <citation type="journal article" date="2021" name="PeerJ">
        <title>Extensive microbial diversity within the chicken gut microbiome revealed by metagenomics and culture.</title>
        <authorList>
            <person name="Gilroy R."/>
            <person name="Ravi A."/>
            <person name="Getino M."/>
            <person name="Pursley I."/>
            <person name="Horton D.L."/>
            <person name="Alikhan N.F."/>
            <person name="Baker D."/>
            <person name="Gharbi K."/>
            <person name="Hall N."/>
            <person name="Watson M."/>
            <person name="Adriaenssens E.M."/>
            <person name="Foster-Nyarko E."/>
            <person name="Jarju S."/>
            <person name="Secka A."/>
            <person name="Antonio M."/>
            <person name="Oren A."/>
            <person name="Chaudhuri R.R."/>
            <person name="La Ragione R."/>
            <person name="Hildebrand F."/>
            <person name="Pallen M.J."/>
        </authorList>
    </citation>
    <scope>NUCLEOTIDE SEQUENCE</scope>
    <source>
        <strain evidence="9">ChiHjej12B11-14209</strain>
    </source>
</reference>
<keyword evidence="3" id="KW-1003">Cell membrane</keyword>
<evidence type="ECO:0000256" key="2">
    <source>
        <dbReference type="ARBA" id="ARBA00004936"/>
    </source>
</evidence>
<dbReference type="PANTHER" id="PTHR47371">
    <property type="entry name" value="LIPOTEICHOIC ACID SYNTHASE"/>
    <property type="match status" value="1"/>
</dbReference>
<feature type="transmembrane region" description="Helical" evidence="7">
    <location>
        <begin position="38"/>
        <end position="65"/>
    </location>
</feature>
<gene>
    <name evidence="9" type="ORF">IAA19_01555</name>
</gene>
<proteinExistence type="predicted"/>
<comment type="subcellular location">
    <subcellularLocation>
        <location evidence="1">Cell membrane</location>
        <topology evidence="1">Multi-pass membrane protein</topology>
    </subcellularLocation>
</comment>
<dbReference type="GO" id="GO:0005886">
    <property type="term" value="C:plasma membrane"/>
    <property type="evidence" value="ECO:0007669"/>
    <property type="project" value="UniProtKB-SubCell"/>
</dbReference>
<dbReference type="InterPro" id="IPR000917">
    <property type="entry name" value="Sulfatase_N"/>
</dbReference>
<feature type="transmembrane region" description="Helical" evidence="7">
    <location>
        <begin position="189"/>
        <end position="208"/>
    </location>
</feature>
<dbReference type="Gene3D" id="3.40.720.10">
    <property type="entry name" value="Alkaline Phosphatase, subunit A"/>
    <property type="match status" value="1"/>
</dbReference>
<dbReference type="Proteomes" id="UP000824062">
    <property type="component" value="Unassembled WGS sequence"/>
</dbReference>
<feature type="transmembrane region" description="Helical" evidence="7">
    <location>
        <begin position="136"/>
        <end position="155"/>
    </location>
</feature>
<evidence type="ECO:0000256" key="7">
    <source>
        <dbReference type="SAM" id="Phobius"/>
    </source>
</evidence>
<dbReference type="PANTHER" id="PTHR47371:SF3">
    <property type="entry name" value="PHOSPHOGLYCEROL TRANSFERASE I"/>
    <property type="match status" value="1"/>
</dbReference>
<keyword evidence="5 7" id="KW-1133">Transmembrane helix</keyword>
<protein>
    <submittedName>
        <fullName evidence="9">LTA synthase family protein</fullName>
    </submittedName>
</protein>
<evidence type="ECO:0000256" key="6">
    <source>
        <dbReference type="ARBA" id="ARBA00023136"/>
    </source>
</evidence>
<evidence type="ECO:0000256" key="5">
    <source>
        <dbReference type="ARBA" id="ARBA00022989"/>
    </source>
</evidence>
<feature type="transmembrane region" description="Helical" evidence="7">
    <location>
        <begin position="167"/>
        <end position="183"/>
    </location>
</feature>
<feature type="transmembrane region" description="Helical" evidence="7">
    <location>
        <begin position="77"/>
        <end position="99"/>
    </location>
</feature>
<accession>A0A9D2EXF5</accession>
<name>A0A9D2EXF5_9ACTN</name>
<keyword evidence="6 7" id="KW-0472">Membrane</keyword>
<feature type="domain" description="Sulfatase N-terminal" evidence="8">
    <location>
        <begin position="320"/>
        <end position="586"/>
    </location>
</feature>
<organism evidence="9 10">
    <name type="scientific">Candidatus Olsenella pullistercoris</name>
    <dbReference type="NCBI Taxonomy" id="2838712"/>
    <lineage>
        <taxon>Bacteria</taxon>
        <taxon>Bacillati</taxon>
        <taxon>Actinomycetota</taxon>
        <taxon>Coriobacteriia</taxon>
        <taxon>Coriobacteriales</taxon>
        <taxon>Atopobiaceae</taxon>
        <taxon>Olsenella</taxon>
    </lineage>
</organism>
<dbReference type="EMBL" id="DXBM01000018">
    <property type="protein sequence ID" value="HIZ45694.1"/>
    <property type="molecule type" value="Genomic_DNA"/>
</dbReference>
<sequence length="671" mass="71013">MRQRVGTLAWLSIPAVLLIAALVLCATGLYVGSPAGVACLVACALGSAALIAGRGRLAAAALGWLSRRGLSGPHARALLAALLVAACSVCATLSLEVSYAAGSAVAMRLPYALLELGIVILFLLTLLGLFRGSGAGLALGSLVLALVGVAQFFVADFKAYVIMPSDLMVLGTAAAVAGGYVYAVSDQVLMGLSLFLVATALASVTSAVRGPRPPRLARSLGLAAASAVLLAVVVACPSYADDLGVSVSGWDPLGSYRTQGFLPSFIMMAQDMSLEEPEGYSEEGALELERAYAAAYDEGLGATESRAAAEEQFAEEQPALVVIVDETFADLTQLVGEGWGYEGPERYNAIDDAVMRGSLTVSTTGGGTCNTEFELLTGISLGLVGEGSYPFSFYDLSDVSSLPRQLAALGYSTTAMHPNLATNYNRSVAYPALGFEEFLSEEDFAGEEWFHSGVSDEATFDRILELLESDEGPQLIYDLTMQNHSSYDQDNLGEVPSYAFDGLDEGGREQLSEYLACIEETDRALGEFLAALEELDRPVAVLFLGDHQSYVAPWLNDAARPDEEEPAHSLRLYETTYCLWANYDVAGSDQVSECVDASASNVVALALHALGAPLTDYQKAQVVAYDEVPAMSVMGVRDADGAWTVLEDEEALPEAYADLEQMAYLEFARAV</sequence>
<evidence type="ECO:0000313" key="10">
    <source>
        <dbReference type="Proteomes" id="UP000824062"/>
    </source>
</evidence>
<dbReference type="SUPFAM" id="SSF53649">
    <property type="entry name" value="Alkaline phosphatase-like"/>
    <property type="match status" value="1"/>
</dbReference>
<evidence type="ECO:0000259" key="8">
    <source>
        <dbReference type="Pfam" id="PF00884"/>
    </source>
</evidence>
<comment type="pathway">
    <text evidence="2">Cell wall biogenesis; lipoteichoic acid biosynthesis.</text>
</comment>
<dbReference type="InterPro" id="IPR017850">
    <property type="entry name" value="Alkaline_phosphatase_core_sf"/>
</dbReference>
<evidence type="ECO:0000256" key="4">
    <source>
        <dbReference type="ARBA" id="ARBA00022692"/>
    </source>
</evidence>
<dbReference type="InterPro" id="IPR050448">
    <property type="entry name" value="OpgB/LTA_synthase_biosynth"/>
</dbReference>
<comment type="caution">
    <text evidence="9">The sequence shown here is derived from an EMBL/GenBank/DDBJ whole genome shotgun (WGS) entry which is preliminary data.</text>
</comment>
<reference evidence="9" key="2">
    <citation type="submission" date="2021-04" db="EMBL/GenBank/DDBJ databases">
        <authorList>
            <person name="Gilroy R."/>
        </authorList>
    </citation>
    <scope>NUCLEOTIDE SEQUENCE</scope>
    <source>
        <strain evidence="9">ChiHjej12B11-14209</strain>
    </source>
</reference>
<evidence type="ECO:0000313" key="9">
    <source>
        <dbReference type="EMBL" id="HIZ45694.1"/>
    </source>
</evidence>
<evidence type="ECO:0000256" key="1">
    <source>
        <dbReference type="ARBA" id="ARBA00004651"/>
    </source>
</evidence>